<dbReference type="InterPro" id="IPR006619">
    <property type="entry name" value="PGRP_domain_met/bac"/>
</dbReference>
<feature type="domain" description="Peptidoglycan recognition protein family" evidence="3">
    <location>
        <begin position="353"/>
        <end position="499"/>
    </location>
</feature>
<evidence type="ECO:0000259" key="2">
    <source>
        <dbReference type="SMART" id="SM00644"/>
    </source>
</evidence>
<dbReference type="InterPro" id="IPR036505">
    <property type="entry name" value="Amidase/PGRP_sf"/>
</dbReference>
<dbReference type="Proteomes" id="UP000694871">
    <property type="component" value="Unplaced"/>
</dbReference>
<sequence length="532" mass="58672">MTHHFCQRTSLHDGHRLPPEDKMFPAWLGFVPVLLCASLEAETNAGRFPFRMDSVIRILGDMESHLEGTPDSPVAELFRGLDCESDFCQLSPVPVTFASLNLPYLSEKQISFLKHLQNHKTDGSWTEYGAVLTPDGTTVSLSPLLEGIVGGLKRGHEGAVPTTAWLTDPLNNTDLGPCPTLDPLLAPLAKSLAVAFSLFHAGQSRALLGPNGCWDDILAPHTFTLVGPPSPVPDAFINGAMDGVILGTYLAKNAGSPPNISSLLHGYYHAGEGLAGENQTRSNFRRKNFSDLVSKEKLREQLESSLCLLRHRHLQDDDGHPLLRGGTLLTDKEAASLLAQAAEEFTAIYVECPAVIPRCMWGAQPYKGTPTQLQLPLGFVYIHHTHSPGKPCRTFPECAADMRAMQRFHQVVRGWDDIGYSFVVGGDGYIYQGRGWQWVGAHTLGHNSKGYGVGFIGDYMKTLPEPFALELVKDNFMQCAVRGSRLKANYTVYGHRQVVPTLCPGDRLFQEIKTWKGFNERCFMKHGVRHCI</sequence>
<dbReference type="SMART" id="SM00701">
    <property type="entry name" value="PGRP"/>
    <property type="match status" value="1"/>
</dbReference>
<organism evidence="4 5">
    <name type="scientific">Gekko japonicus</name>
    <name type="common">Schlegel's Japanese gecko</name>
    <dbReference type="NCBI Taxonomy" id="146911"/>
    <lineage>
        <taxon>Eukaryota</taxon>
        <taxon>Metazoa</taxon>
        <taxon>Chordata</taxon>
        <taxon>Craniata</taxon>
        <taxon>Vertebrata</taxon>
        <taxon>Euteleostomi</taxon>
        <taxon>Lepidosauria</taxon>
        <taxon>Squamata</taxon>
        <taxon>Bifurcata</taxon>
        <taxon>Gekkota</taxon>
        <taxon>Gekkonidae</taxon>
        <taxon>Gekkoninae</taxon>
        <taxon>Gekko</taxon>
    </lineage>
</organism>
<evidence type="ECO:0000313" key="5">
    <source>
        <dbReference type="RefSeq" id="XP_015260868.1"/>
    </source>
</evidence>
<keyword evidence="4" id="KW-1185">Reference proteome</keyword>
<comment type="similarity">
    <text evidence="1">Belongs to the N-acetylmuramoyl-L-alanine amidase 2 family.</text>
</comment>
<dbReference type="PANTHER" id="PTHR11022">
    <property type="entry name" value="PEPTIDOGLYCAN RECOGNITION PROTEIN"/>
    <property type="match status" value="1"/>
</dbReference>
<feature type="domain" description="N-acetylmuramoyl-L-alanine amidase" evidence="2">
    <location>
        <begin position="366"/>
        <end position="505"/>
    </location>
</feature>
<dbReference type="SMART" id="SM00644">
    <property type="entry name" value="Ami_2"/>
    <property type="match status" value="1"/>
</dbReference>
<dbReference type="RefSeq" id="XP_015260868.1">
    <property type="nucleotide sequence ID" value="XM_015405382.1"/>
</dbReference>
<gene>
    <name evidence="5" type="primary">PGLYRP2</name>
</gene>
<dbReference type="GeneID" id="107105425"/>
<protein>
    <submittedName>
        <fullName evidence="5">N-acetylmuramoyl-L-alanine amidase</fullName>
    </submittedName>
</protein>
<dbReference type="SUPFAM" id="SSF55846">
    <property type="entry name" value="N-acetylmuramoyl-L-alanine amidase-like"/>
    <property type="match status" value="1"/>
</dbReference>
<evidence type="ECO:0000259" key="3">
    <source>
        <dbReference type="SMART" id="SM00701"/>
    </source>
</evidence>
<proteinExistence type="inferred from homology"/>
<dbReference type="InterPro" id="IPR002502">
    <property type="entry name" value="Amidase_domain"/>
</dbReference>
<evidence type="ECO:0000313" key="4">
    <source>
        <dbReference type="Proteomes" id="UP000694871"/>
    </source>
</evidence>
<accession>A0ABM1JHD1</accession>
<name>A0ABM1JHD1_GEKJA</name>
<dbReference type="Pfam" id="PF01510">
    <property type="entry name" value="Amidase_2"/>
    <property type="match status" value="1"/>
</dbReference>
<dbReference type="InterPro" id="IPR015510">
    <property type="entry name" value="PGRP"/>
</dbReference>
<dbReference type="Gene3D" id="3.40.80.10">
    <property type="entry name" value="Peptidoglycan recognition protein-like"/>
    <property type="match status" value="1"/>
</dbReference>
<evidence type="ECO:0000256" key="1">
    <source>
        <dbReference type="ARBA" id="ARBA00007553"/>
    </source>
</evidence>
<reference evidence="5" key="1">
    <citation type="submission" date="2025-08" db="UniProtKB">
        <authorList>
            <consortium name="RefSeq"/>
        </authorList>
    </citation>
    <scope>IDENTIFICATION</scope>
</reference>
<dbReference type="CDD" id="cd06583">
    <property type="entry name" value="PGRP"/>
    <property type="match status" value="1"/>
</dbReference>
<dbReference type="PANTHER" id="PTHR11022:SF66">
    <property type="entry name" value="N-ACETYLMURAMOYL-L-ALANINE AMIDASE"/>
    <property type="match status" value="1"/>
</dbReference>